<accession>A0A6P0CKQ3</accession>
<proteinExistence type="predicted"/>
<dbReference type="EMBL" id="JAABNT010000034">
    <property type="protein sequence ID" value="NEK25044.1"/>
    <property type="molecule type" value="Genomic_DNA"/>
</dbReference>
<gene>
    <name evidence="3" type="ORF">GV827_22005</name>
</gene>
<protein>
    <submittedName>
        <fullName evidence="3">Uncharacterized protein</fullName>
    </submittedName>
</protein>
<dbReference type="AlphaFoldDB" id="A0A6P0CKQ3"/>
<evidence type="ECO:0000256" key="1">
    <source>
        <dbReference type="SAM" id="Coils"/>
    </source>
</evidence>
<sequence length="1220" mass="131267">MKLDKSATKELKGFITIAKNRELPFGICFGKKPDDCFFIAHKTRAPEKIGKEVKTEGGTPLFTFGLMTVEGKDFIFTLEGKMLPGFVKKAKKAFKNAGLPAKIIVKDADGGVLEEDGDEEEDVQDTGVSGDGETPEVQSPEPSSAAPAAEDPLKSELAERMATLVPQVKDLIAKKQAGADKLANALKSIGKEISGGGYEKAAGLLEKVEKAVDAMTASVPNVDELRESLKREYASFAHQLSELKDKAEKGVADKSAKLEKMFESLVDGEDMKKAASVLALAKDFVSKEFDKLTANAPSDGAPQTDEDEGIFSRIKEAIVGKPKETEQAEEDEPSVFTSILGRIETAISEGIDDVKEFLKDKGDLIKMASAYPEAALAANAAIEAFDETLGSDLEITPEVLEKAATDVATANATVKDAKKALKDANAMKKGGRRNKAVKAALKALAEAEAAHRKAVEYEKAAKGKKLLETEMVTGALAPDSNRKLSQSAALELVKGASRDPDLTTTAFDSVRDGQFPEDVAKNLGKMIDLKEGGFAANGKKSSPAASADYANKLLKMGGNVGPEYFERLDGYITSGRQFINDPTGEGSSKTFGELEQHRTMAVGKALLDENGNLALETAAANNAIGDALFNPTVLRNARPALTSNMLETIEFLKKPENATEANRILQGAEEPDNDASKSIVRRATGKGKTDDVGKNDVQDAVMATMLKSIDQGPVGSCFATAPSRRLRETDPLAAMSFYAQIAGTGKFKPPFGPEVQAVTNTQPGDDPIMRSFEYSLATSTAQRANSNNKRVVESANNAGIDTLGAAIKSKNLEEIAKLPEDQQAEKIAEENAAATVRLAKLKADAAAAFTFVYDPLDEFKTSADGRSKFGHYILVRISPEKQIKTKQEFIDAMTEIALASLGIDKDDAEAEAIKDHVKSDAFIDAVTKVFGNDEKDAYLPWSLAGGGQTGEATQTLHGATLMQQQMTAEAGKPPPDEGDRTKEVLMGLLGGMSGKAAQMITIRTVGQHGFNALPNNSSLDELKGDTPEEREQNIQDHMIEPGEKIRDTKISEERVVKMFTDLIQPQIDKETDEDIKRLLVAGFNAQKPTGGMTPAELDKAVRAALGPANDKRAEKEADEWKAKQSDPVSDDDLDKKKTELAEEKNDKSSNRLASHLVEFCAPPEFMIADSNWGSGADHTYFVIAPDPATGKPLLWTKTIPPGKLQKAGRDWVDHEWAMID</sequence>
<evidence type="ECO:0000313" key="4">
    <source>
        <dbReference type="Proteomes" id="UP000468591"/>
    </source>
</evidence>
<comment type="caution">
    <text evidence="3">The sequence shown here is derived from an EMBL/GenBank/DDBJ whole genome shotgun (WGS) entry which is preliminary data.</text>
</comment>
<feature type="compositionally biased region" description="Acidic residues" evidence="2">
    <location>
        <begin position="112"/>
        <end position="124"/>
    </location>
</feature>
<keyword evidence="1" id="KW-0175">Coiled coil</keyword>
<organism evidence="3 4">
    <name type="scientific">Sulfitobacter sediminilitoris</name>
    <dbReference type="NCBI Taxonomy" id="2698830"/>
    <lineage>
        <taxon>Bacteria</taxon>
        <taxon>Pseudomonadati</taxon>
        <taxon>Pseudomonadota</taxon>
        <taxon>Alphaproteobacteria</taxon>
        <taxon>Rhodobacterales</taxon>
        <taxon>Roseobacteraceae</taxon>
        <taxon>Sulfitobacter</taxon>
    </lineage>
</organism>
<keyword evidence="4" id="KW-1185">Reference proteome</keyword>
<name>A0A6P0CKQ3_9RHOB</name>
<feature type="compositionally biased region" description="Low complexity" evidence="2">
    <location>
        <begin position="139"/>
        <end position="150"/>
    </location>
</feature>
<dbReference type="RefSeq" id="WP_164356271.1">
    <property type="nucleotide sequence ID" value="NZ_JAABNT010000034.1"/>
</dbReference>
<dbReference type="Proteomes" id="UP000468591">
    <property type="component" value="Unassembled WGS sequence"/>
</dbReference>
<reference evidence="3 4" key="1">
    <citation type="submission" date="2020-01" db="EMBL/GenBank/DDBJ databases">
        <title>Sulfitobacter sediminilitoris sp. nov., isolated from a tidal flat.</title>
        <authorList>
            <person name="Park S."/>
            <person name="Yoon J.-H."/>
        </authorList>
    </citation>
    <scope>NUCLEOTIDE SEQUENCE [LARGE SCALE GENOMIC DNA]</scope>
    <source>
        <strain evidence="3 4">JBTF-M27</strain>
    </source>
</reference>
<evidence type="ECO:0000256" key="2">
    <source>
        <dbReference type="SAM" id="MobiDB-lite"/>
    </source>
</evidence>
<evidence type="ECO:0000313" key="3">
    <source>
        <dbReference type="EMBL" id="NEK25044.1"/>
    </source>
</evidence>
<feature type="region of interest" description="Disordered" evidence="2">
    <location>
        <begin position="1107"/>
        <end position="1135"/>
    </location>
</feature>
<feature type="region of interest" description="Disordered" evidence="2">
    <location>
        <begin position="110"/>
        <end position="153"/>
    </location>
</feature>
<feature type="coiled-coil region" evidence="1">
    <location>
        <begin position="400"/>
        <end position="427"/>
    </location>
</feature>
<feature type="compositionally biased region" description="Basic and acidic residues" evidence="2">
    <location>
        <begin position="1109"/>
        <end position="1124"/>
    </location>
</feature>